<dbReference type="Pfam" id="PF01636">
    <property type="entry name" value="APH"/>
    <property type="match status" value="1"/>
</dbReference>
<name>A0AA41U719_9MICO</name>
<comment type="caution">
    <text evidence="3">The sequence shown here is derived from an EMBL/GenBank/DDBJ whole genome shotgun (WGS) entry which is preliminary data.</text>
</comment>
<proteinExistence type="inferred from homology"/>
<dbReference type="Gene3D" id="3.90.1200.10">
    <property type="match status" value="1"/>
</dbReference>
<feature type="domain" description="Aminoglycoside phosphotransferase" evidence="2">
    <location>
        <begin position="22"/>
        <end position="252"/>
    </location>
</feature>
<sequence>MSQIDFPKILAEYGLRPTGDPKLLEGGEDNGNFRVATDQGDMVLREYRMSGIEKIRAELRLVAFLGENGYPTPAPLRTASGELVVEADRRPIAVFPWVPGDVPTEMTAPLAGQAGELLARMHLLTTDWTDVRIPVIDRLGLLHQGLASRPELDGVDDWHDRVRDFLEGRGEELERLDELPCGPLHHDLHRQNLLVAAGEVTAVLDFDELNRGPLVIDLARVFHYLAVDHPDLRLPRDLADAAVAGYERTRALSDVERELLPVAFDLAGMVDAAAFIMWAAPTIGLTHVDECNSWIAHLRNVDALS</sequence>
<dbReference type="Proteomes" id="UP001165405">
    <property type="component" value="Unassembled WGS sequence"/>
</dbReference>
<organism evidence="3 4">
    <name type="scientific">Antribacter soli</name>
    <dbReference type="NCBI Taxonomy" id="2910976"/>
    <lineage>
        <taxon>Bacteria</taxon>
        <taxon>Bacillati</taxon>
        <taxon>Actinomycetota</taxon>
        <taxon>Actinomycetes</taxon>
        <taxon>Micrococcales</taxon>
        <taxon>Promicromonosporaceae</taxon>
        <taxon>Antribacter</taxon>
    </lineage>
</organism>
<protein>
    <submittedName>
        <fullName evidence="3">Phosphotransferase</fullName>
    </submittedName>
</protein>
<dbReference type="SUPFAM" id="SSF56112">
    <property type="entry name" value="Protein kinase-like (PK-like)"/>
    <property type="match status" value="1"/>
</dbReference>
<dbReference type="InterPro" id="IPR002575">
    <property type="entry name" value="Aminoglycoside_PTrfase"/>
</dbReference>
<dbReference type="AlphaFoldDB" id="A0AA41U719"/>
<evidence type="ECO:0000256" key="1">
    <source>
        <dbReference type="ARBA" id="ARBA00038240"/>
    </source>
</evidence>
<dbReference type="EMBL" id="JAKGSG010000025">
    <property type="protein sequence ID" value="MCF4121066.1"/>
    <property type="molecule type" value="Genomic_DNA"/>
</dbReference>
<dbReference type="InterPro" id="IPR050249">
    <property type="entry name" value="Pseudomonas-type_ThrB"/>
</dbReference>
<dbReference type="PANTHER" id="PTHR21064:SF6">
    <property type="entry name" value="AMINOGLYCOSIDE PHOSPHOTRANSFERASE DOMAIN-CONTAINING PROTEIN"/>
    <property type="match status" value="1"/>
</dbReference>
<reference evidence="3" key="1">
    <citation type="submission" date="2022-01" db="EMBL/GenBank/DDBJ databases">
        <title>Antribacter sp. nov., isolated from Guizhou of China.</title>
        <authorList>
            <person name="Chengliang C."/>
            <person name="Ya Z."/>
        </authorList>
    </citation>
    <scope>NUCLEOTIDE SEQUENCE</scope>
    <source>
        <strain evidence="3">KLBMP 9083</strain>
    </source>
</reference>
<dbReference type="PANTHER" id="PTHR21064">
    <property type="entry name" value="AMINOGLYCOSIDE PHOSPHOTRANSFERASE DOMAIN-CONTAINING PROTEIN-RELATED"/>
    <property type="match status" value="1"/>
</dbReference>
<gene>
    <name evidence="3" type="ORF">L1785_08735</name>
</gene>
<dbReference type="Gene3D" id="3.30.200.20">
    <property type="entry name" value="Phosphorylase Kinase, domain 1"/>
    <property type="match status" value="1"/>
</dbReference>
<dbReference type="RefSeq" id="WP_236088835.1">
    <property type="nucleotide sequence ID" value="NZ_JAKGSG010000025.1"/>
</dbReference>
<comment type="similarity">
    <text evidence="1">Belongs to the pseudomonas-type ThrB family.</text>
</comment>
<accession>A0AA41U719</accession>
<evidence type="ECO:0000313" key="4">
    <source>
        <dbReference type="Proteomes" id="UP001165405"/>
    </source>
</evidence>
<keyword evidence="4" id="KW-1185">Reference proteome</keyword>
<evidence type="ECO:0000313" key="3">
    <source>
        <dbReference type="EMBL" id="MCF4121066.1"/>
    </source>
</evidence>
<evidence type="ECO:0000259" key="2">
    <source>
        <dbReference type="Pfam" id="PF01636"/>
    </source>
</evidence>
<dbReference type="GO" id="GO:0019202">
    <property type="term" value="F:amino acid kinase activity"/>
    <property type="evidence" value="ECO:0007669"/>
    <property type="project" value="TreeGrafter"/>
</dbReference>
<dbReference type="InterPro" id="IPR011009">
    <property type="entry name" value="Kinase-like_dom_sf"/>
</dbReference>